<sequence>MKKTLLLFLLAPFSLLAQQNENTCELASKINTLLQEEHFKPKKVDDSLSVYVFDTFMDALDFNRNIFTKKEYLKLRRHRLKLDDYILKNNCSFMNEFVSVYKNALIRKKKVLHKIQNDPFDYTSKDSIRFSKKNFPFDLVAKDLERVWKKRLRYTILEDIAKLSVNLDSLAQNFSTLEKVNKTKLFDATICQVDNILENKNQIEEDLKNTFLNLFCTYFDPHTNYFSLAAKSSFMSGLSTSTLSLGLNFSLGQNDEIIITEIEPGGPAAKTNKFEKEDLVLKVSNNKGVAYAVSCSSIEKIGEMISSDSNTEIELTIQKKNGTIQNVLLQKQIMKATTNAVYSFIAEKETKVGYINIPNFYSNFDGTIVQGCADDVALEIAKLKKDNIKGLVIDLQDNGGGSIEEAVKLAEMFIEKGPLSILVNNKNEQIILEVCNEDNVYDGPIVLLINGNSASASELFAAAIQDYNRGIVIGSKSLGKATMQSILPLDEQRQQDFVKVTVEKFYRITGESNQIKGILPDVVLPVLFEKVISSEANYKTAFKNEDIIPKVKFVPLPKNYFAQVIESSNLRVTNKLIFNEINLANEQINLFYNTPKKPTRLIFKDVFEDVHQIDSLWDKVKKIVETKSDLVISNNTTDLEKLKSDTLQQDINTYKIKNIKNSPYLEEAIAILNDYNTLIKK</sequence>
<evidence type="ECO:0000313" key="7">
    <source>
        <dbReference type="EMBL" id="MCK8140997.1"/>
    </source>
</evidence>
<keyword evidence="8" id="KW-1185">Reference proteome</keyword>
<reference evidence="7" key="1">
    <citation type="submission" date="2022-04" db="EMBL/GenBank/DDBJ databases">
        <title>Flavobacterium pygoscelis sp. nov. isolated from Chinstrap chick (Pygoscelis antarcticus).</title>
        <authorList>
            <person name="Irgang R."/>
            <person name="Poblete-Morales M."/>
            <person name="Avendano-Herrera R."/>
        </authorList>
    </citation>
    <scope>NUCLEOTIDE SEQUENCE</scope>
    <source>
        <strain evidence="7">I-SCBP12n</strain>
    </source>
</reference>
<comment type="similarity">
    <text evidence="1">Belongs to the peptidase S41A family.</text>
</comment>
<gene>
    <name evidence="7" type="ORF">MW871_03745</name>
</gene>
<dbReference type="AlphaFoldDB" id="A0A9X1XWI7"/>
<dbReference type="EMBL" id="JALNUB010000002">
    <property type="protein sequence ID" value="MCK8140997.1"/>
    <property type="molecule type" value="Genomic_DNA"/>
</dbReference>
<evidence type="ECO:0000313" key="8">
    <source>
        <dbReference type="Proteomes" id="UP001139260"/>
    </source>
</evidence>
<protein>
    <submittedName>
        <fullName evidence="7">S41 family peptidase</fullName>
    </submittedName>
</protein>
<keyword evidence="2" id="KW-0645">Protease</keyword>
<name>A0A9X1XWI7_9FLAO</name>
<dbReference type="GO" id="GO:0007165">
    <property type="term" value="P:signal transduction"/>
    <property type="evidence" value="ECO:0007669"/>
    <property type="project" value="TreeGrafter"/>
</dbReference>
<dbReference type="InterPro" id="IPR001478">
    <property type="entry name" value="PDZ"/>
</dbReference>
<keyword evidence="5" id="KW-0732">Signal</keyword>
<dbReference type="Gene3D" id="2.30.42.10">
    <property type="match status" value="1"/>
</dbReference>
<feature type="signal peptide" evidence="5">
    <location>
        <begin position="1"/>
        <end position="17"/>
    </location>
</feature>
<dbReference type="InterPro" id="IPR040573">
    <property type="entry name" value="TSP_N"/>
</dbReference>
<evidence type="ECO:0000256" key="5">
    <source>
        <dbReference type="SAM" id="SignalP"/>
    </source>
</evidence>
<dbReference type="SUPFAM" id="SSF50156">
    <property type="entry name" value="PDZ domain-like"/>
    <property type="match status" value="1"/>
</dbReference>
<dbReference type="PANTHER" id="PTHR32060:SF22">
    <property type="entry name" value="CARBOXYL-TERMINAL-PROCESSING PEPTIDASE 3, CHLOROPLASTIC"/>
    <property type="match status" value="1"/>
</dbReference>
<dbReference type="InterPro" id="IPR004447">
    <property type="entry name" value="Peptidase_S41A"/>
</dbReference>
<dbReference type="Pfam" id="PF03572">
    <property type="entry name" value="Peptidase_S41"/>
    <property type="match status" value="1"/>
</dbReference>
<evidence type="ECO:0000256" key="1">
    <source>
        <dbReference type="ARBA" id="ARBA00009179"/>
    </source>
</evidence>
<evidence type="ECO:0000259" key="6">
    <source>
        <dbReference type="PROSITE" id="PS50106"/>
    </source>
</evidence>
<dbReference type="InterPro" id="IPR005151">
    <property type="entry name" value="Tail-specific_protease"/>
</dbReference>
<evidence type="ECO:0000256" key="3">
    <source>
        <dbReference type="ARBA" id="ARBA00022801"/>
    </source>
</evidence>
<feature type="domain" description="PDZ" evidence="6">
    <location>
        <begin position="245"/>
        <end position="306"/>
    </location>
</feature>
<proteinExistence type="inferred from homology"/>
<dbReference type="InterPro" id="IPR029045">
    <property type="entry name" value="ClpP/crotonase-like_dom_sf"/>
</dbReference>
<dbReference type="Gene3D" id="3.90.226.10">
    <property type="entry name" value="2-enoyl-CoA Hydratase, Chain A, domain 1"/>
    <property type="match status" value="1"/>
</dbReference>
<dbReference type="InterPro" id="IPR036034">
    <property type="entry name" value="PDZ_sf"/>
</dbReference>
<organism evidence="7 8">
    <name type="scientific">Flavobacterium pygoscelis</name>
    <dbReference type="NCBI Taxonomy" id="2893176"/>
    <lineage>
        <taxon>Bacteria</taxon>
        <taxon>Pseudomonadati</taxon>
        <taxon>Bacteroidota</taxon>
        <taxon>Flavobacteriia</taxon>
        <taxon>Flavobacteriales</taxon>
        <taxon>Flavobacteriaceae</taxon>
        <taxon>Flavobacterium</taxon>
    </lineage>
</organism>
<evidence type="ECO:0000256" key="4">
    <source>
        <dbReference type="ARBA" id="ARBA00022825"/>
    </source>
</evidence>
<feature type="chain" id="PRO_5040877623" evidence="5">
    <location>
        <begin position="18"/>
        <end position="681"/>
    </location>
</feature>
<dbReference type="GO" id="GO:0008236">
    <property type="term" value="F:serine-type peptidase activity"/>
    <property type="evidence" value="ECO:0007669"/>
    <property type="project" value="UniProtKB-KW"/>
</dbReference>
<dbReference type="GO" id="GO:0004175">
    <property type="term" value="F:endopeptidase activity"/>
    <property type="evidence" value="ECO:0007669"/>
    <property type="project" value="TreeGrafter"/>
</dbReference>
<dbReference type="SMART" id="SM00245">
    <property type="entry name" value="TSPc"/>
    <property type="match status" value="1"/>
</dbReference>
<keyword evidence="3" id="KW-0378">Hydrolase</keyword>
<dbReference type="CDD" id="cd07560">
    <property type="entry name" value="Peptidase_S41_CPP"/>
    <property type="match status" value="1"/>
</dbReference>
<dbReference type="Proteomes" id="UP001139260">
    <property type="component" value="Unassembled WGS sequence"/>
</dbReference>
<dbReference type="SUPFAM" id="SSF52096">
    <property type="entry name" value="ClpP/crotonase"/>
    <property type="match status" value="1"/>
</dbReference>
<dbReference type="PROSITE" id="PS50106">
    <property type="entry name" value="PDZ"/>
    <property type="match status" value="1"/>
</dbReference>
<keyword evidence="4" id="KW-0720">Serine protease</keyword>
<dbReference type="RefSeq" id="WP_248427605.1">
    <property type="nucleotide sequence ID" value="NZ_JALNUB010000002.1"/>
</dbReference>
<dbReference type="GO" id="GO:0006508">
    <property type="term" value="P:proteolysis"/>
    <property type="evidence" value="ECO:0007669"/>
    <property type="project" value="UniProtKB-KW"/>
</dbReference>
<dbReference type="GO" id="GO:0030288">
    <property type="term" value="C:outer membrane-bounded periplasmic space"/>
    <property type="evidence" value="ECO:0007669"/>
    <property type="project" value="TreeGrafter"/>
</dbReference>
<evidence type="ECO:0000256" key="2">
    <source>
        <dbReference type="ARBA" id="ARBA00022670"/>
    </source>
</evidence>
<dbReference type="PANTHER" id="PTHR32060">
    <property type="entry name" value="TAIL-SPECIFIC PROTEASE"/>
    <property type="match status" value="1"/>
</dbReference>
<dbReference type="Pfam" id="PF17804">
    <property type="entry name" value="TSP_NTD"/>
    <property type="match status" value="1"/>
</dbReference>
<accession>A0A9X1XWI7</accession>
<comment type="caution">
    <text evidence="7">The sequence shown here is derived from an EMBL/GenBank/DDBJ whole genome shotgun (WGS) entry which is preliminary data.</text>
</comment>